<protein>
    <submittedName>
        <fullName evidence="2">Recombinase RecT</fullName>
    </submittedName>
</protein>
<feature type="compositionally biased region" description="Basic and acidic residues" evidence="1">
    <location>
        <begin position="359"/>
        <end position="388"/>
    </location>
</feature>
<dbReference type="NCBIfam" id="TIGR00616">
    <property type="entry name" value="rect"/>
    <property type="match status" value="1"/>
</dbReference>
<feature type="compositionally biased region" description="Pro residues" evidence="1">
    <location>
        <begin position="23"/>
        <end position="36"/>
    </location>
</feature>
<comment type="caution">
    <text evidence="2">The sequence shown here is derived from an EMBL/GenBank/DDBJ whole genome shotgun (WGS) entry which is preliminary data.</text>
</comment>
<dbReference type="InterPro" id="IPR018330">
    <property type="entry name" value="RecT_fam"/>
</dbReference>
<feature type="region of interest" description="Disordered" evidence="1">
    <location>
        <begin position="1"/>
        <end position="45"/>
    </location>
</feature>
<dbReference type="EMBL" id="JAGEPF010000018">
    <property type="protein sequence ID" value="MBO2461656.1"/>
    <property type="molecule type" value="Genomic_DNA"/>
</dbReference>
<dbReference type="RefSeq" id="WP_208245078.1">
    <property type="nucleotide sequence ID" value="NZ_JAGEPF010000018.1"/>
</dbReference>
<dbReference type="Pfam" id="PF03837">
    <property type="entry name" value="RecT"/>
    <property type="match status" value="1"/>
</dbReference>
<evidence type="ECO:0000313" key="2">
    <source>
        <dbReference type="EMBL" id="MBO2461656.1"/>
    </source>
</evidence>
<evidence type="ECO:0000313" key="3">
    <source>
        <dbReference type="Proteomes" id="UP000680206"/>
    </source>
</evidence>
<feature type="region of interest" description="Disordered" evidence="1">
    <location>
        <begin position="359"/>
        <end position="421"/>
    </location>
</feature>
<keyword evidence="3" id="KW-1185">Reference proteome</keyword>
<dbReference type="Proteomes" id="UP000680206">
    <property type="component" value="Unassembled WGS sequence"/>
</dbReference>
<reference evidence="2 3" key="1">
    <citation type="submission" date="2021-03" db="EMBL/GenBank/DDBJ databases">
        <title>Actinomadura violae sp. nov., isolated from lichen in Thailand.</title>
        <authorList>
            <person name="Kanchanasin P."/>
            <person name="Saeng-In P."/>
            <person name="Phongsopitanun W."/>
            <person name="Yuki M."/>
            <person name="Kudo T."/>
            <person name="Ohkuma M."/>
            <person name="Tanasupawat S."/>
        </authorList>
    </citation>
    <scope>NUCLEOTIDE SEQUENCE [LARGE SCALE GENOMIC DNA]</scope>
    <source>
        <strain evidence="2 3">LCR2-06</strain>
    </source>
</reference>
<gene>
    <name evidence="2" type="ORF">J4709_29215</name>
</gene>
<evidence type="ECO:0000256" key="1">
    <source>
        <dbReference type="SAM" id="MobiDB-lite"/>
    </source>
</evidence>
<sequence length="527" mass="57994">MAAHPQAPHPNDTLVTDAVAGDAPPPTGPPTAPPAGPGAEPAGGEAIEGTVIGDVLEGGADVALAVPEELRKQPVDLAADDGWLDWLGQRRTYFADALPRHVNERHFIQVALTSIKSSRALQNCTPESLTVSLMHCARFGLDPDGTHAAIVPYGRVATFIPMYQGYVDLMYRSGFVTSVVFDWIFEKDDWFIKRGRPAPDDFEHEPFLLSKDRGEVVLAYAFAWLRGGARSQVMALNLEDAEEIRDKYSKAYERAERERKKNPKLFKANPDWGKFNSPWHTNFLAMWLKSAVRALAKRVPKTPELIELMKMDDEADSRVRAAQDADEAALMDEERARQYAAAHDAPDDVVEGEIVHDEPVHDGVHGERAQDAQDAADLREHRAQDRAHPRAHPRAQGGAHPRAQQDGPDAQPAAERPVHAAGVHAADAGARAGGEAQRCEWLLAELGEMAEILGRPVGQLEARLVQRLRCDLEQATSRRLLRLMGQSRPGVVAALREQGRTVEADAYERAYREEMVAPVEVLFGRAA</sequence>
<name>A0ABS3RY20_9ACTN</name>
<organism evidence="2 3">
    <name type="scientific">Actinomadura violacea</name>
    <dbReference type="NCBI Taxonomy" id="2819934"/>
    <lineage>
        <taxon>Bacteria</taxon>
        <taxon>Bacillati</taxon>
        <taxon>Actinomycetota</taxon>
        <taxon>Actinomycetes</taxon>
        <taxon>Streptosporangiales</taxon>
        <taxon>Thermomonosporaceae</taxon>
        <taxon>Actinomadura</taxon>
    </lineage>
</organism>
<dbReference type="InterPro" id="IPR004590">
    <property type="entry name" value="ssDNA_annealing_RecT"/>
</dbReference>
<proteinExistence type="predicted"/>
<accession>A0ABS3RY20</accession>
<feature type="compositionally biased region" description="Low complexity" evidence="1">
    <location>
        <begin position="404"/>
        <end position="421"/>
    </location>
</feature>